<evidence type="ECO:0000256" key="4">
    <source>
        <dbReference type="ARBA" id="ARBA00022771"/>
    </source>
</evidence>
<dbReference type="Proteomes" id="UP000235371">
    <property type="component" value="Unassembled WGS sequence"/>
</dbReference>
<dbReference type="CDD" id="cd12148">
    <property type="entry name" value="fungal_TF_MHR"/>
    <property type="match status" value="1"/>
</dbReference>
<name>A0A2J6STQ7_9HELO</name>
<dbReference type="InParanoid" id="A0A2J6STQ7"/>
<dbReference type="PROSITE" id="PS00028">
    <property type="entry name" value="ZINC_FINGER_C2H2_1"/>
    <property type="match status" value="1"/>
</dbReference>
<dbReference type="SMART" id="SM00355">
    <property type="entry name" value="ZnF_C2H2"/>
    <property type="match status" value="2"/>
</dbReference>
<evidence type="ECO:0000256" key="5">
    <source>
        <dbReference type="ARBA" id="ARBA00022833"/>
    </source>
</evidence>
<dbReference type="CDD" id="cd00067">
    <property type="entry name" value="GAL4"/>
    <property type="match status" value="1"/>
</dbReference>
<dbReference type="PROSITE" id="PS00463">
    <property type="entry name" value="ZN2_CY6_FUNGAL_1"/>
    <property type="match status" value="1"/>
</dbReference>
<evidence type="ECO:0000256" key="3">
    <source>
        <dbReference type="ARBA" id="ARBA00022737"/>
    </source>
</evidence>
<accession>A0A2J6STQ7</accession>
<feature type="domain" description="Zn(2)-C6 fungal-type" evidence="8">
    <location>
        <begin position="84"/>
        <end position="113"/>
    </location>
</feature>
<proteinExistence type="predicted"/>
<dbReference type="SUPFAM" id="SSF57667">
    <property type="entry name" value="beta-beta-alpha zinc fingers"/>
    <property type="match status" value="1"/>
</dbReference>
<dbReference type="GO" id="GO:0008270">
    <property type="term" value="F:zinc ion binding"/>
    <property type="evidence" value="ECO:0007669"/>
    <property type="project" value="UniProtKB-KW"/>
</dbReference>
<sequence>MSRMNMDGPTTKSVQCSICNKRFSRTDHLKRHQLRHSGVKPYSCIFCGDAFTRSDNLRDHYPSCPQRRNRQIPEAARGGRRSHACDSCTFMKLGCDGNNPCKTCRHKKIDCKFARLESKGLLGKSEHLTKSSTDAERDASSDRGSIKFLLNSGTASFIECFRLPSSHERRNLFNFRNTQRSPDSLTILDGFANSSENGSTASAFSDPFEDEPIDWSLFEDENLLRFLSSPFNEVQMQSEDLFAPLGIDQSFAAGPNMQGVPLPEEWESPSEASSAAIQAISQKTMTLQLSPPEQADISHHLNYLFTPSRMRRLISLYFEFWHPHCPITHQGTFNMETAPTPLLVAVLFVGAMYSQVDRDVSSAKLLLDLAELYVFSIDDLTDEFEIRRMLRAPNNTAPDSLPLSNQAFQHLQAAYLVVCVQFWAGNMVSRKRAIDTKFGVVLKVARRIGLTKARHELDDSVDEDLWIKKESQIRLMNIITLLDCAFAFFANFPCRLMVSEMRFDLPCEESIFSSPHPFAEPKFAPSRHLTTFDAFQSLFGQLKSTSVPNQGRKGNPLGLNPMDMFILVHILYVYAHTHVILFSPSLPRTSDGSGGSTPTGAPCSTSDTNLALIRAALSRWRSLWTTIRSNIPSQAWASLGFFRNGYNYWLVTQLLINNKGSVDVMMGMEVGCEDTLKQLKGLLKESGNDP</sequence>
<dbReference type="InterPro" id="IPR001138">
    <property type="entry name" value="Zn2Cys6_DnaBD"/>
</dbReference>
<dbReference type="GO" id="GO:0000785">
    <property type="term" value="C:chromatin"/>
    <property type="evidence" value="ECO:0007669"/>
    <property type="project" value="TreeGrafter"/>
</dbReference>
<evidence type="ECO:0000256" key="1">
    <source>
        <dbReference type="ARBA" id="ARBA00004123"/>
    </source>
</evidence>
<dbReference type="OrthoDB" id="10018191at2759"/>
<dbReference type="AlphaFoldDB" id="A0A2J6STQ7"/>
<dbReference type="PANTHER" id="PTHR40626:SF8">
    <property type="entry name" value="C2H2 FINGER DOMAIN TRANSCRIPTION FACTOR (EUROFUNG)-RELATED"/>
    <property type="match status" value="1"/>
</dbReference>
<dbReference type="InterPro" id="IPR036236">
    <property type="entry name" value="Znf_C2H2_sf"/>
</dbReference>
<evidence type="ECO:0000256" key="7">
    <source>
        <dbReference type="PROSITE-ProRule" id="PRU00042"/>
    </source>
</evidence>
<dbReference type="GO" id="GO:0000981">
    <property type="term" value="F:DNA-binding transcription factor activity, RNA polymerase II-specific"/>
    <property type="evidence" value="ECO:0007669"/>
    <property type="project" value="InterPro"/>
</dbReference>
<dbReference type="Gene3D" id="3.30.160.60">
    <property type="entry name" value="Classic Zinc Finger"/>
    <property type="match status" value="2"/>
</dbReference>
<evidence type="ECO:0000313" key="10">
    <source>
        <dbReference type="EMBL" id="PMD54151.1"/>
    </source>
</evidence>
<evidence type="ECO:0000313" key="11">
    <source>
        <dbReference type="Proteomes" id="UP000235371"/>
    </source>
</evidence>
<dbReference type="Pfam" id="PF00096">
    <property type="entry name" value="zf-C2H2"/>
    <property type="match status" value="1"/>
</dbReference>
<keyword evidence="4 7" id="KW-0863">Zinc-finger</keyword>
<dbReference type="EMBL" id="KZ613866">
    <property type="protein sequence ID" value="PMD54151.1"/>
    <property type="molecule type" value="Genomic_DNA"/>
</dbReference>
<dbReference type="FunFam" id="3.30.160.60:FF:002343">
    <property type="entry name" value="Zinc finger protein 33A"/>
    <property type="match status" value="1"/>
</dbReference>
<dbReference type="SUPFAM" id="SSF57701">
    <property type="entry name" value="Zn2/Cys6 DNA-binding domain"/>
    <property type="match status" value="1"/>
</dbReference>
<dbReference type="Pfam" id="PF04082">
    <property type="entry name" value="Fungal_trans"/>
    <property type="match status" value="1"/>
</dbReference>
<dbReference type="PROSITE" id="PS50157">
    <property type="entry name" value="ZINC_FINGER_C2H2_2"/>
    <property type="match status" value="2"/>
</dbReference>
<dbReference type="RefSeq" id="XP_024731055.1">
    <property type="nucleotide sequence ID" value="XM_024881357.1"/>
</dbReference>
<dbReference type="SMART" id="SM00066">
    <property type="entry name" value="GAL4"/>
    <property type="match status" value="1"/>
</dbReference>
<dbReference type="GO" id="GO:0005634">
    <property type="term" value="C:nucleus"/>
    <property type="evidence" value="ECO:0007669"/>
    <property type="project" value="UniProtKB-SubCell"/>
</dbReference>
<protein>
    <submittedName>
        <fullName evidence="10">Putative C2H2 finger domain protein</fullName>
    </submittedName>
</protein>
<dbReference type="PANTHER" id="PTHR40626">
    <property type="entry name" value="MIP31509P"/>
    <property type="match status" value="1"/>
</dbReference>
<comment type="subcellular location">
    <subcellularLocation>
        <location evidence="1">Nucleus</location>
    </subcellularLocation>
</comment>
<dbReference type="PROSITE" id="PS50048">
    <property type="entry name" value="ZN2_CY6_FUNGAL_2"/>
    <property type="match status" value="1"/>
</dbReference>
<dbReference type="STRING" id="1095630.A0A2J6STQ7"/>
<dbReference type="GO" id="GO:0006351">
    <property type="term" value="P:DNA-templated transcription"/>
    <property type="evidence" value="ECO:0007669"/>
    <property type="project" value="InterPro"/>
</dbReference>
<keyword evidence="5" id="KW-0862">Zinc</keyword>
<evidence type="ECO:0000259" key="9">
    <source>
        <dbReference type="PROSITE" id="PS50157"/>
    </source>
</evidence>
<reference evidence="10 11" key="1">
    <citation type="submission" date="2016-04" db="EMBL/GenBank/DDBJ databases">
        <title>A degradative enzymes factory behind the ericoid mycorrhizal symbiosis.</title>
        <authorList>
            <consortium name="DOE Joint Genome Institute"/>
            <person name="Martino E."/>
            <person name="Morin E."/>
            <person name="Grelet G."/>
            <person name="Kuo A."/>
            <person name="Kohler A."/>
            <person name="Daghino S."/>
            <person name="Barry K."/>
            <person name="Choi C."/>
            <person name="Cichocki N."/>
            <person name="Clum A."/>
            <person name="Copeland A."/>
            <person name="Hainaut M."/>
            <person name="Haridas S."/>
            <person name="Labutti K."/>
            <person name="Lindquist E."/>
            <person name="Lipzen A."/>
            <person name="Khouja H.-R."/>
            <person name="Murat C."/>
            <person name="Ohm R."/>
            <person name="Olson A."/>
            <person name="Spatafora J."/>
            <person name="Veneault-Fourrey C."/>
            <person name="Henrissat B."/>
            <person name="Grigoriev I."/>
            <person name="Martin F."/>
            <person name="Perotto S."/>
        </authorList>
    </citation>
    <scope>NUCLEOTIDE SEQUENCE [LARGE SCALE GENOMIC DNA]</scope>
    <source>
        <strain evidence="10 11">E</strain>
    </source>
</reference>
<keyword evidence="3" id="KW-0677">Repeat</keyword>
<dbReference type="InterPro" id="IPR013087">
    <property type="entry name" value="Znf_C2H2_type"/>
</dbReference>
<dbReference type="InterPro" id="IPR051059">
    <property type="entry name" value="VerF-like"/>
</dbReference>
<evidence type="ECO:0000259" key="8">
    <source>
        <dbReference type="PROSITE" id="PS50048"/>
    </source>
</evidence>
<dbReference type="Gene3D" id="4.10.240.10">
    <property type="entry name" value="Zn(2)-C6 fungal-type DNA-binding domain"/>
    <property type="match status" value="1"/>
</dbReference>
<dbReference type="InterPro" id="IPR007219">
    <property type="entry name" value="XnlR_reg_dom"/>
</dbReference>
<dbReference type="InterPro" id="IPR036864">
    <property type="entry name" value="Zn2-C6_fun-type_DNA-bd_sf"/>
</dbReference>
<dbReference type="GeneID" id="36589434"/>
<keyword evidence="2" id="KW-0479">Metal-binding</keyword>
<feature type="domain" description="C2H2-type" evidence="9">
    <location>
        <begin position="14"/>
        <end position="41"/>
    </location>
</feature>
<dbReference type="Pfam" id="PF00172">
    <property type="entry name" value="Zn_clus"/>
    <property type="match status" value="1"/>
</dbReference>
<evidence type="ECO:0000256" key="2">
    <source>
        <dbReference type="ARBA" id="ARBA00022723"/>
    </source>
</evidence>
<gene>
    <name evidence="10" type="ORF">K444DRAFT_618606</name>
</gene>
<keyword evidence="6" id="KW-0539">Nucleus</keyword>
<organism evidence="10 11">
    <name type="scientific">Hyaloscypha bicolor E</name>
    <dbReference type="NCBI Taxonomy" id="1095630"/>
    <lineage>
        <taxon>Eukaryota</taxon>
        <taxon>Fungi</taxon>
        <taxon>Dikarya</taxon>
        <taxon>Ascomycota</taxon>
        <taxon>Pezizomycotina</taxon>
        <taxon>Leotiomycetes</taxon>
        <taxon>Helotiales</taxon>
        <taxon>Hyaloscyphaceae</taxon>
        <taxon>Hyaloscypha</taxon>
        <taxon>Hyaloscypha bicolor</taxon>
    </lineage>
</organism>
<feature type="domain" description="C2H2-type" evidence="9">
    <location>
        <begin position="42"/>
        <end position="60"/>
    </location>
</feature>
<keyword evidence="11" id="KW-1185">Reference proteome</keyword>
<evidence type="ECO:0000256" key="6">
    <source>
        <dbReference type="ARBA" id="ARBA00023242"/>
    </source>
</evidence>
<dbReference type="GO" id="GO:0000978">
    <property type="term" value="F:RNA polymerase II cis-regulatory region sequence-specific DNA binding"/>
    <property type="evidence" value="ECO:0007669"/>
    <property type="project" value="InterPro"/>
</dbReference>